<keyword evidence="5" id="KW-0808">Transferase</keyword>
<dbReference type="EC" id="4.4.1.16" evidence="7"/>
<dbReference type="SUPFAM" id="SSF53383">
    <property type="entry name" value="PLP-dependent transferases"/>
    <property type="match status" value="1"/>
</dbReference>
<feature type="domain" description="Aminotransferase class V" evidence="9">
    <location>
        <begin position="3"/>
        <end position="107"/>
    </location>
</feature>
<evidence type="ECO:0000256" key="8">
    <source>
        <dbReference type="ARBA" id="ARBA00040554"/>
    </source>
</evidence>
<evidence type="ECO:0000259" key="9">
    <source>
        <dbReference type="Pfam" id="PF00266"/>
    </source>
</evidence>
<evidence type="ECO:0000256" key="6">
    <source>
        <dbReference type="ARBA" id="ARBA00037407"/>
    </source>
</evidence>
<organism evidence="10 11">
    <name type="scientific">Parascaris univalens</name>
    <name type="common">Nematode worm</name>
    <dbReference type="NCBI Taxonomy" id="6257"/>
    <lineage>
        <taxon>Eukaryota</taxon>
        <taxon>Metazoa</taxon>
        <taxon>Ecdysozoa</taxon>
        <taxon>Nematoda</taxon>
        <taxon>Chromadorea</taxon>
        <taxon>Rhabditida</taxon>
        <taxon>Spirurina</taxon>
        <taxon>Ascaridomorpha</taxon>
        <taxon>Ascaridoidea</taxon>
        <taxon>Ascarididae</taxon>
        <taxon>Parascaris</taxon>
    </lineage>
</organism>
<dbReference type="PANTHER" id="PTHR11601">
    <property type="entry name" value="CYSTEINE DESULFURYLASE FAMILY MEMBER"/>
    <property type="match status" value="1"/>
</dbReference>
<dbReference type="GO" id="GO:0005829">
    <property type="term" value="C:cytosol"/>
    <property type="evidence" value="ECO:0007669"/>
    <property type="project" value="UniProtKB-SubCell"/>
</dbReference>
<dbReference type="Gene3D" id="3.40.640.10">
    <property type="entry name" value="Type I PLP-dependent aspartate aminotransferase-like (Major domain)"/>
    <property type="match status" value="1"/>
</dbReference>
<sequence>MLANNETGVIQPLAQIADIARKAGERYDSRVLVHTDAAQAVGKVDVDPDVLKTDFVTVVGHKFYGPRIGALVIRSEKTVPLQSLFRGGSQEHGKRAGFVFSNSPSLFASVESSSTAAVSLQFMGSV</sequence>
<reference evidence="11" key="1">
    <citation type="submission" date="2022-11" db="UniProtKB">
        <authorList>
            <consortium name="WormBaseParasite"/>
        </authorList>
    </citation>
    <scope>IDENTIFICATION</scope>
</reference>
<protein>
    <recommendedName>
        <fullName evidence="8">Selenocysteine lyase</fullName>
        <ecNumber evidence="7">4.4.1.16</ecNumber>
    </recommendedName>
</protein>
<evidence type="ECO:0000313" key="11">
    <source>
        <dbReference type="WBParaSite" id="PgB02X_g156_t02"/>
    </source>
</evidence>
<evidence type="ECO:0000256" key="3">
    <source>
        <dbReference type="ARBA" id="ARBA00011738"/>
    </source>
</evidence>
<dbReference type="InterPro" id="IPR015424">
    <property type="entry name" value="PyrdxlP-dep_Trfase"/>
</dbReference>
<evidence type="ECO:0000256" key="7">
    <source>
        <dbReference type="ARBA" id="ARBA00039054"/>
    </source>
</evidence>
<evidence type="ECO:0000313" key="10">
    <source>
        <dbReference type="Proteomes" id="UP000887569"/>
    </source>
</evidence>
<evidence type="ECO:0000256" key="2">
    <source>
        <dbReference type="ARBA" id="ARBA00004514"/>
    </source>
</evidence>
<comment type="function">
    <text evidence="6">Catalyzes the decomposition of L-selenocysteine to L-alanine and elemental selenium.</text>
</comment>
<proteinExistence type="predicted"/>
<evidence type="ECO:0000256" key="4">
    <source>
        <dbReference type="ARBA" id="ARBA00022490"/>
    </source>
</evidence>
<evidence type="ECO:0000256" key="5">
    <source>
        <dbReference type="ARBA" id="ARBA00022679"/>
    </source>
</evidence>
<dbReference type="PANTHER" id="PTHR11601:SF62">
    <property type="entry name" value="SELENOCYSTEINE LYASE"/>
    <property type="match status" value="1"/>
</dbReference>
<dbReference type="WBParaSite" id="PgB02X_g156_t02">
    <property type="protein sequence ID" value="PgB02X_g156_t02"/>
    <property type="gene ID" value="PgB02X_g156"/>
</dbReference>
<accession>A0A914ZL15</accession>
<keyword evidence="10" id="KW-1185">Reference proteome</keyword>
<comment type="cofactor">
    <cofactor evidence="1">
        <name>pyridoxal 5'-phosphate</name>
        <dbReference type="ChEBI" id="CHEBI:597326"/>
    </cofactor>
</comment>
<name>A0A914ZL15_PARUN</name>
<dbReference type="Proteomes" id="UP000887569">
    <property type="component" value="Unplaced"/>
</dbReference>
<comment type="subcellular location">
    <subcellularLocation>
        <location evidence="2">Cytoplasm</location>
        <location evidence="2">Cytosol</location>
    </subcellularLocation>
</comment>
<evidence type="ECO:0000256" key="1">
    <source>
        <dbReference type="ARBA" id="ARBA00001933"/>
    </source>
</evidence>
<dbReference type="Pfam" id="PF00266">
    <property type="entry name" value="Aminotran_5"/>
    <property type="match status" value="1"/>
</dbReference>
<keyword evidence="4" id="KW-0963">Cytoplasm</keyword>
<dbReference type="GO" id="GO:0016740">
    <property type="term" value="F:transferase activity"/>
    <property type="evidence" value="ECO:0007669"/>
    <property type="project" value="UniProtKB-KW"/>
</dbReference>
<dbReference type="AlphaFoldDB" id="A0A914ZL15"/>
<dbReference type="GO" id="GO:0009000">
    <property type="term" value="F:selenocysteine lyase activity"/>
    <property type="evidence" value="ECO:0007669"/>
    <property type="project" value="UniProtKB-EC"/>
</dbReference>
<dbReference type="InterPro" id="IPR000192">
    <property type="entry name" value="Aminotrans_V_dom"/>
</dbReference>
<comment type="subunit">
    <text evidence="3">Homodimer.</text>
</comment>
<dbReference type="InterPro" id="IPR015421">
    <property type="entry name" value="PyrdxlP-dep_Trfase_major"/>
</dbReference>